<dbReference type="Gene3D" id="3.40.1390.10">
    <property type="entry name" value="MurE/MurF, N-terminal domain"/>
    <property type="match status" value="1"/>
</dbReference>
<dbReference type="InterPro" id="IPR035911">
    <property type="entry name" value="MurE/MurF_N"/>
</dbReference>
<dbReference type="PANTHER" id="PTHR43024:SF1">
    <property type="entry name" value="UDP-N-ACETYLMURAMOYL-TRIPEPTIDE--D-ALANYL-D-ALANINE LIGASE"/>
    <property type="match status" value="1"/>
</dbReference>
<reference evidence="16" key="1">
    <citation type="submission" date="2023-09" db="EMBL/GenBank/DDBJ databases">
        <title>Genomes of two closely related lineages of the louse Polyplax serrata with different host specificities.</title>
        <authorList>
            <person name="Martinu J."/>
            <person name="Tarabai H."/>
            <person name="Stefka J."/>
            <person name="Hypsa V."/>
        </authorList>
    </citation>
    <scope>NUCLEOTIDE SEQUENCE [LARGE SCALE GENOMIC DNA]</scope>
    <source>
        <strain evidence="16">98ZLc_SE</strain>
    </source>
</reference>
<comment type="pathway">
    <text evidence="10 11">Cell wall biogenesis; peptidoglycan biosynthesis.</text>
</comment>
<dbReference type="HAMAP" id="MF_02019">
    <property type="entry name" value="MurF"/>
    <property type="match status" value="1"/>
</dbReference>
<evidence type="ECO:0000256" key="1">
    <source>
        <dbReference type="ARBA" id="ARBA00022490"/>
    </source>
</evidence>
<comment type="subcellular location">
    <subcellularLocation>
        <location evidence="10 11">Cytoplasm</location>
    </subcellularLocation>
</comment>
<dbReference type="InterPro" id="IPR005863">
    <property type="entry name" value="UDP-N-AcMur_synth"/>
</dbReference>
<keyword evidence="2 10" id="KW-0436">Ligase</keyword>
<dbReference type="Gene3D" id="3.90.190.20">
    <property type="entry name" value="Mur ligase, C-terminal domain"/>
    <property type="match status" value="1"/>
</dbReference>
<keyword evidence="17" id="KW-1185">Reference proteome</keyword>
<evidence type="ECO:0000259" key="14">
    <source>
        <dbReference type="Pfam" id="PF02875"/>
    </source>
</evidence>
<evidence type="ECO:0000256" key="4">
    <source>
        <dbReference type="ARBA" id="ARBA00022741"/>
    </source>
</evidence>
<feature type="binding site" evidence="10">
    <location>
        <begin position="108"/>
        <end position="114"/>
    </location>
    <ligand>
        <name>ATP</name>
        <dbReference type="ChEBI" id="CHEBI:30616"/>
    </ligand>
</feature>
<keyword evidence="5 10" id="KW-0067">ATP-binding</keyword>
<evidence type="ECO:0000313" key="17">
    <source>
        <dbReference type="Proteomes" id="UP001368618"/>
    </source>
</evidence>
<dbReference type="SUPFAM" id="SSF53623">
    <property type="entry name" value="MurD-like peptide ligases, catalytic domain"/>
    <property type="match status" value="1"/>
</dbReference>
<dbReference type="NCBIfam" id="TIGR01143">
    <property type="entry name" value="murF"/>
    <property type="match status" value="1"/>
</dbReference>
<sequence length="451" mass="51087">MMKLSSVAKLFGYSYKEFLVIKNVTIDSRTVSFGSLFIAIKGKNFDGNDYIKEAIKNGACAVICEKLDNEIINKKVPQFKVNNTLNALKILAIYYRKLISCKTIGVTGSNGKTTVKEMISLILPKPSFSSKGNLNNYIGVPISVLSLKFYHSYAVFELGASNIGEISYLSKIVKPDISLVTNIAPAHLKGFGNIYNVAKTKGEIYKSLDLINGVAILNREEYYSFVWRQFLLNKRILYFSHIRCSDVYAKNIKMDNYGYTEFTLVLPVGYSNVKLKVPGRHSVINAVAAAACCYALGISLFEIVNGLEKFRGVPGRMMFLKGKKDSLIIDDTYNANLYSVLVAIDMLCKVKRRKKILVLGDLCELGCFSKNHHKIIGYIARYYNISLLFTLGMNTVYSNIIFYNMNIKRHYICKEKLIYDLFYYLDKDTVILVKGSRSFFMEDIVQELLIK</sequence>
<evidence type="ECO:0000313" key="16">
    <source>
        <dbReference type="EMBL" id="WWR11712.1"/>
    </source>
</evidence>
<dbReference type="PANTHER" id="PTHR43024">
    <property type="entry name" value="UDP-N-ACETYLMURAMOYL-TRIPEPTIDE--D-ALANYL-D-ALANINE LIGASE"/>
    <property type="match status" value="1"/>
</dbReference>
<evidence type="ECO:0000256" key="10">
    <source>
        <dbReference type="HAMAP-Rule" id="MF_02019"/>
    </source>
</evidence>
<keyword evidence="9 10" id="KW-0961">Cell wall biogenesis/degradation</keyword>
<evidence type="ECO:0000256" key="9">
    <source>
        <dbReference type="ARBA" id="ARBA00023316"/>
    </source>
</evidence>
<feature type="domain" description="Mur ligase N-terminal catalytic" evidence="13">
    <location>
        <begin position="21"/>
        <end position="95"/>
    </location>
</feature>
<accession>A0ABZ2GX47</accession>
<dbReference type="InterPro" id="IPR051046">
    <property type="entry name" value="MurCDEF_CellWall_CoF430Synth"/>
</dbReference>
<name>A0ABZ2GX47_9GAMM</name>
<dbReference type="EMBL" id="CP135137">
    <property type="protein sequence ID" value="WWR11712.1"/>
    <property type="molecule type" value="Genomic_DNA"/>
</dbReference>
<dbReference type="Proteomes" id="UP001368618">
    <property type="component" value="Chromosome"/>
</dbReference>
<dbReference type="InterPro" id="IPR004101">
    <property type="entry name" value="Mur_ligase_C"/>
</dbReference>
<dbReference type="InterPro" id="IPR013221">
    <property type="entry name" value="Mur_ligase_cen"/>
</dbReference>
<comment type="function">
    <text evidence="10 11">Involved in cell wall formation. Catalyzes the final step in the synthesis of UDP-N-acetylmuramoyl-pentapeptide, the precursor of murein.</text>
</comment>
<dbReference type="InterPro" id="IPR036565">
    <property type="entry name" value="Mur-like_cat_sf"/>
</dbReference>
<dbReference type="GO" id="GO:0016874">
    <property type="term" value="F:ligase activity"/>
    <property type="evidence" value="ECO:0007669"/>
    <property type="project" value="UniProtKB-KW"/>
</dbReference>
<keyword evidence="3 10" id="KW-0132">Cell division</keyword>
<evidence type="ECO:0000256" key="5">
    <source>
        <dbReference type="ARBA" id="ARBA00022840"/>
    </source>
</evidence>
<keyword evidence="12" id="KW-0472">Membrane</keyword>
<dbReference type="RefSeq" id="WP_338516231.1">
    <property type="nucleotide sequence ID" value="NZ_CP135137.1"/>
</dbReference>
<evidence type="ECO:0000256" key="12">
    <source>
        <dbReference type="SAM" id="Phobius"/>
    </source>
</evidence>
<evidence type="ECO:0000256" key="7">
    <source>
        <dbReference type="ARBA" id="ARBA00022984"/>
    </source>
</evidence>
<dbReference type="Pfam" id="PF08245">
    <property type="entry name" value="Mur_ligase_M"/>
    <property type="match status" value="1"/>
</dbReference>
<evidence type="ECO:0000256" key="6">
    <source>
        <dbReference type="ARBA" id="ARBA00022960"/>
    </source>
</evidence>
<dbReference type="Gene3D" id="3.40.1190.10">
    <property type="entry name" value="Mur-like, catalytic domain"/>
    <property type="match status" value="1"/>
</dbReference>
<dbReference type="InterPro" id="IPR000713">
    <property type="entry name" value="Mur_ligase_N"/>
</dbReference>
<comment type="similarity">
    <text evidence="10">Belongs to the MurCDEF family. MurF subfamily.</text>
</comment>
<organism evidence="16 17">
    <name type="scientific">Candidatus Legionella polyplacis</name>
    <dbReference type="NCBI Taxonomy" id="2005262"/>
    <lineage>
        <taxon>Bacteria</taxon>
        <taxon>Pseudomonadati</taxon>
        <taxon>Pseudomonadota</taxon>
        <taxon>Gammaproteobacteria</taxon>
        <taxon>Legionellales</taxon>
        <taxon>Legionellaceae</taxon>
        <taxon>Legionella</taxon>
    </lineage>
</organism>
<proteinExistence type="inferred from homology"/>
<dbReference type="EC" id="6.3.2.10" evidence="10 11"/>
<evidence type="ECO:0000259" key="15">
    <source>
        <dbReference type="Pfam" id="PF08245"/>
    </source>
</evidence>
<dbReference type="Pfam" id="PF02875">
    <property type="entry name" value="Mur_ligase_C"/>
    <property type="match status" value="1"/>
</dbReference>
<dbReference type="Pfam" id="PF01225">
    <property type="entry name" value="Mur_ligase"/>
    <property type="match status" value="1"/>
</dbReference>
<evidence type="ECO:0000256" key="8">
    <source>
        <dbReference type="ARBA" id="ARBA00023306"/>
    </source>
</evidence>
<evidence type="ECO:0000256" key="11">
    <source>
        <dbReference type="RuleBase" id="RU004136"/>
    </source>
</evidence>
<keyword evidence="12" id="KW-0812">Transmembrane</keyword>
<keyword evidence="7 10" id="KW-0573">Peptidoglycan synthesis</keyword>
<keyword evidence="4 10" id="KW-0547">Nucleotide-binding</keyword>
<evidence type="ECO:0000259" key="13">
    <source>
        <dbReference type="Pfam" id="PF01225"/>
    </source>
</evidence>
<evidence type="ECO:0000256" key="2">
    <source>
        <dbReference type="ARBA" id="ARBA00022598"/>
    </source>
</evidence>
<keyword evidence="1 10" id="KW-0963">Cytoplasm</keyword>
<feature type="domain" description="Mur ligase C-terminal" evidence="14">
    <location>
        <begin position="315"/>
        <end position="437"/>
    </location>
</feature>
<dbReference type="InterPro" id="IPR036615">
    <property type="entry name" value="Mur_ligase_C_dom_sf"/>
</dbReference>
<keyword evidence="12" id="KW-1133">Transmembrane helix</keyword>
<keyword evidence="8 10" id="KW-0131">Cell cycle</keyword>
<evidence type="ECO:0000256" key="3">
    <source>
        <dbReference type="ARBA" id="ARBA00022618"/>
    </source>
</evidence>
<feature type="domain" description="Mur ligase central" evidence="15">
    <location>
        <begin position="106"/>
        <end position="292"/>
    </location>
</feature>
<gene>
    <name evidence="10 16" type="primary">murF</name>
    <name evidence="16" type="ORF">RQL39_00950</name>
</gene>
<comment type="catalytic activity">
    <reaction evidence="10 11">
        <text>D-alanyl-D-alanine + UDP-N-acetyl-alpha-D-muramoyl-L-alanyl-gamma-D-glutamyl-meso-2,6-diaminopimelate + ATP = UDP-N-acetyl-alpha-D-muramoyl-L-alanyl-gamma-D-glutamyl-meso-2,6-diaminopimeloyl-D-alanyl-D-alanine + ADP + phosphate + H(+)</text>
        <dbReference type="Rhea" id="RHEA:28374"/>
        <dbReference type="ChEBI" id="CHEBI:15378"/>
        <dbReference type="ChEBI" id="CHEBI:30616"/>
        <dbReference type="ChEBI" id="CHEBI:43474"/>
        <dbReference type="ChEBI" id="CHEBI:57822"/>
        <dbReference type="ChEBI" id="CHEBI:61386"/>
        <dbReference type="ChEBI" id="CHEBI:83905"/>
        <dbReference type="ChEBI" id="CHEBI:456216"/>
        <dbReference type="EC" id="6.3.2.10"/>
    </reaction>
</comment>
<feature type="transmembrane region" description="Helical" evidence="12">
    <location>
        <begin position="382"/>
        <end position="402"/>
    </location>
</feature>
<dbReference type="SUPFAM" id="SSF63418">
    <property type="entry name" value="MurE/MurF N-terminal domain"/>
    <property type="match status" value="1"/>
</dbReference>
<keyword evidence="6 10" id="KW-0133">Cell shape</keyword>
<dbReference type="SUPFAM" id="SSF53244">
    <property type="entry name" value="MurD-like peptide ligases, peptide-binding domain"/>
    <property type="match status" value="1"/>
</dbReference>
<protein>
    <recommendedName>
        <fullName evidence="10 11">UDP-N-acetylmuramoyl-tripeptide--D-alanyl-D-alanine ligase</fullName>
        <ecNumber evidence="10 11">6.3.2.10</ecNumber>
    </recommendedName>
    <alternativeName>
        <fullName evidence="10">D-alanyl-D-alanine-adding enzyme</fullName>
    </alternativeName>
</protein>